<dbReference type="PROSITE" id="PS50600">
    <property type="entry name" value="ULP_PROTEASE"/>
    <property type="match status" value="1"/>
</dbReference>
<evidence type="ECO:0000256" key="1">
    <source>
        <dbReference type="ARBA" id="ARBA00005234"/>
    </source>
</evidence>
<dbReference type="InterPro" id="IPR003653">
    <property type="entry name" value="Peptidase_C48_C"/>
</dbReference>
<evidence type="ECO:0000256" key="2">
    <source>
        <dbReference type="ARBA" id="ARBA00022670"/>
    </source>
</evidence>
<dbReference type="AlphaFoldDB" id="A0A067JUQ7"/>
<feature type="region of interest" description="Disordered" evidence="5">
    <location>
        <begin position="17"/>
        <end position="53"/>
    </location>
</feature>
<dbReference type="Gene3D" id="3.30.310.130">
    <property type="entry name" value="Ubiquitin-related"/>
    <property type="match status" value="1"/>
</dbReference>
<gene>
    <name evidence="7" type="ORF">JCGZ_17731</name>
</gene>
<name>A0A067JUQ7_JATCU</name>
<evidence type="ECO:0000256" key="3">
    <source>
        <dbReference type="ARBA" id="ARBA00022801"/>
    </source>
</evidence>
<dbReference type="Proteomes" id="UP000027138">
    <property type="component" value="Unassembled WGS sequence"/>
</dbReference>
<dbReference type="Gene3D" id="1.10.418.20">
    <property type="match status" value="1"/>
</dbReference>
<evidence type="ECO:0000259" key="6">
    <source>
        <dbReference type="PROSITE" id="PS50600"/>
    </source>
</evidence>
<feature type="domain" description="Ubiquitin-like protease family profile" evidence="6">
    <location>
        <begin position="305"/>
        <end position="496"/>
    </location>
</feature>
<dbReference type="SUPFAM" id="SSF54001">
    <property type="entry name" value="Cysteine proteinases"/>
    <property type="match status" value="1"/>
</dbReference>
<protein>
    <recommendedName>
        <fullName evidence="6">Ubiquitin-like protease family profile domain-containing protein</fullName>
    </recommendedName>
</protein>
<feature type="region of interest" description="Disordered" evidence="5">
    <location>
        <begin position="540"/>
        <end position="559"/>
    </location>
</feature>
<keyword evidence="2" id="KW-0645">Protease</keyword>
<reference evidence="7 8" key="1">
    <citation type="journal article" date="2014" name="PLoS ONE">
        <title>Global Analysis of Gene Expression Profiles in Physic Nut (Jatropha curcas L.) Seedlings Exposed to Salt Stress.</title>
        <authorList>
            <person name="Zhang L."/>
            <person name="Zhang C."/>
            <person name="Wu P."/>
            <person name="Chen Y."/>
            <person name="Li M."/>
            <person name="Jiang H."/>
            <person name="Wu G."/>
        </authorList>
    </citation>
    <scope>NUCLEOTIDE SEQUENCE [LARGE SCALE GENOMIC DNA]</scope>
    <source>
        <strain evidence="8">cv. GZQX0401</strain>
        <tissue evidence="7">Young leaves</tissue>
    </source>
</reference>
<dbReference type="GO" id="GO:0016926">
    <property type="term" value="P:protein desumoylation"/>
    <property type="evidence" value="ECO:0007669"/>
    <property type="project" value="UniProtKB-ARBA"/>
</dbReference>
<dbReference type="GO" id="GO:0006508">
    <property type="term" value="P:proteolysis"/>
    <property type="evidence" value="ECO:0007669"/>
    <property type="project" value="UniProtKB-KW"/>
</dbReference>
<keyword evidence="3" id="KW-0378">Hydrolase</keyword>
<dbReference type="PANTHER" id="PTHR46915:SF2">
    <property type="entry name" value="UBIQUITIN-LIKE PROTEASE 4"/>
    <property type="match status" value="1"/>
</dbReference>
<evidence type="ECO:0000313" key="8">
    <source>
        <dbReference type="Proteomes" id="UP000027138"/>
    </source>
</evidence>
<evidence type="ECO:0000256" key="5">
    <source>
        <dbReference type="SAM" id="MobiDB-lite"/>
    </source>
</evidence>
<dbReference type="EMBL" id="KK914893">
    <property type="protein sequence ID" value="KDP26573.1"/>
    <property type="molecule type" value="Genomic_DNA"/>
</dbReference>
<dbReference type="PANTHER" id="PTHR46915">
    <property type="entry name" value="UBIQUITIN-LIKE PROTEASE 4-RELATED"/>
    <property type="match status" value="1"/>
</dbReference>
<feature type="region of interest" description="Disordered" evidence="5">
    <location>
        <begin position="178"/>
        <end position="197"/>
    </location>
</feature>
<dbReference type="STRING" id="180498.A0A067JUQ7"/>
<dbReference type="OrthoDB" id="442460at2759"/>
<dbReference type="GO" id="GO:0008234">
    <property type="term" value="F:cysteine-type peptidase activity"/>
    <property type="evidence" value="ECO:0007669"/>
    <property type="project" value="UniProtKB-KW"/>
</dbReference>
<evidence type="ECO:0000313" key="7">
    <source>
        <dbReference type="EMBL" id="KDP26573.1"/>
    </source>
</evidence>
<dbReference type="Pfam" id="PF02902">
    <property type="entry name" value="Peptidase_C48"/>
    <property type="match status" value="1"/>
</dbReference>
<organism evidence="7 8">
    <name type="scientific">Jatropha curcas</name>
    <name type="common">Barbados nut</name>
    <dbReference type="NCBI Taxonomy" id="180498"/>
    <lineage>
        <taxon>Eukaryota</taxon>
        <taxon>Viridiplantae</taxon>
        <taxon>Streptophyta</taxon>
        <taxon>Embryophyta</taxon>
        <taxon>Tracheophyta</taxon>
        <taxon>Spermatophyta</taxon>
        <taxon>Magnoliopsida</taxon>
        <taxon>eudicotyledons</taxon>
        <taxon>Gunneridae</taxon>
        <taxon>Pentapetalae</taxon>
        <taxon>rosids</taxon>
        <taxon>fabids</taxon>
        <taxon>Malpighiales</taxon>
        <taxon>Euphorbiaceae</taxon>
        <taxon>Crotonoideae</taxon>
        <taxon>Jatropheae</taxon>
        <taxon>Jatropha</taxon>
    </lineage>
</organism>
<evidence type="ECO:0000256" key="4">
    <source>
        <dbReference type="ARBA" id="ARBA00022807"/>
    </source>
</evidence>
<proteinExistence type="inferred from homology"/>
<comment type="similarity">
    <text evidence="1">Belongs to the peptidase C48 family.</text>
</comment>
<accession>A0A067JUQ7</accession>
<sequence length="559" mass="65168">MEEENSKKKRLKLDWKEVLDQNDDEPPTLMIVKTTPEPPKPSPMTTDLSSRDDCSYMTDHQLKEAIKRHKAHITSLSSNLPDNGEKLRTTLKAYEEELDRRKLRCSDMDVDVCEKPTRTHLMSSDEFKRENTSSEVRSQSDFASFFSRKMDENRNDSKVGKVFDKELSILGRCDRQKMRFNGNSSQRGRQKDYSSSRQLPFKCASSLSHNGDKYSLDNSDQKGTSSSTYLFHYNGQNLCSSFSEKKDSRQVLPSNGSRPRKGQTVVLLDEDETQHVEVTEDANKIAERMKDAKIDYPSRDDPESVEIYYKDINCLAPEGFLTSPIMNFYIRYLQISPTNKATCDYHFFNTFFYQKLKQAVSYKGSDKESFFIKFRRWWKGVNIFQKAYVFIPIHDDLHWSLVIICIPDKEDESGPIILHLDSLGLHSSKLVFEEIRSYLREEWNYMNQEVPPPKLPIADRIWKHLPRRIDEKKIEVPQQKNDYDCGLFVLFFMERFIEEAPDRLKKKDLAMFGKRWFRPEQASGLRVKIRKLLWDEFEKASPDGRISESSSQPSGGASP</sequence>
<dbReference type="InterPro" id="IPR038765">
    <property type="entry name" value="Papain-like_cys_pep_sf"/>
</dbReference>
<keyword evidence="8" id="KW-1185">Reference proteome</keyword>
<keyword evidence="4" id="KW-0788">Thiol protease</keyword>
<feature type="compositionally biased region" description="Low complexity" evidence="5">
    <location>
        <begin position="547"/>
        <end position="559"/>
    </location>
</feature>